<reference evidence="2" key="1">
    <citation type="submission" date="2014-05" db="EMBL/GenBank/DDBJ databases">
        <title>The transcriptome of the halophilic microalga Tetraselmis sp. GSL018 isolated from the Great Salt Lake, Utah.</title>
        <authorList>
            <person name="Jinkerson R.E."/>
            <person name="D'Adamo S."/>
            <person name="Posewitz M.C."/>
        </authorList>
    </citation>
    <scope>NUCLEOTIDE SEQUENCE</scope>
    <source>
        <strain evidence="2">GSL018</strain>
    </source>
</reference>
<feature type="non-terminal residue" evidence="2">
    <location>
        <position position="1"/>
    </location>
</feature>
<feature type="non-terminal residue" evidence="2">
    <location>
        <position position="77"/>
    </location>
</feature>
<organism evidence="2">
    <name type="scientific">Tetraselmis sp. GSL018</name>
    <dbReference type="NCBI Taxonomy" id="582737"/>
    <lineage>
        <taxon>Eukaryota</taxon>
        <taxon>Viridiplantae</taxon>
        <taxon>Chlorophyta</taxon>
        <taxon>core chlorophytes</taxon>
        <taxon>Chlorodendrophyceae</taxon>
        <taxon>Chlorodendrales</taxon>
        <taxon>Chlorodendraceae</taxon>
        <taxon>Tetraselmis</taxon>
    </lineage>
</organism>
<sequence>EASKPDAGHQTVGSKTAPAKSFNKCHGVERANGRGTRVMGCIKASSAKFNSADAIREAQRIRASSAEARAKHTVLKE</sequence>
<name>A0A061RXP0_9CHLO</name>
<protein>
    <submittedName>
        <fullName evidence="2">Uncharacterized protein</fullName>
    </submittedName>
</protein>
<evidence type="ECO:0000313" key="2">
    <source>
        <dbReference type="EMBL" id="JAC76713.1"/>
    </source>
</evidence>
<feature type="region of interest" description="Disordered" evidence="1">
    <location>
        <begin position="1"/>
        <end position="21"/>
    </location>
</feature>
<proteinExistence type="predicted"/>
<accession>A0A061RXP0</accession>
<dbReference type="EMBL" id="GBEZ01008848">
    <property type="protein sequence ID" value="JAC76713.1"/>
    <property type="molecule type" value="Transcribed_RNA"/>
</dbReference>
<evidence type="ECO:0000256" key="1">
    <source>
        <dbReference type="SAM" id="MobiDB-lite"/>
    </source>
</evidence>
<gene>
    <name evidence="2" type="ORF">TSPGSL018_19452</name>
</gene>
<dbReference type="AlphaFoldDB" id="A0A061RXP0"/>